<dbReference type="PANTHER" id="PTHR24070">
    <property type="entry name" value="RAS, DI-RAS, AND RHEB FAMILY MEMBERS OF SMALL GTPASE SUPERFAMILY"/>
    <property type="match status" value="1"/>
</dbReference>
<keyword evidence="3" id="KW-0378">Hydrolase</keyword>
<dbReference type="OrthoDB" id="265044at2759"/>
<dbReference type="STRING" id="1336337.A0A3N4KC27"/>
<dbReference type="InterPro" id="IPR027417">
    <property type="entry name" value="P-loop_NTPase"/>
</dbReference>
<gene>
    <name evidence="3" type="ORF">L873DRAFT_1841129</name>
</gene>
<reference evidence="3 4" key="1">
    <citation type="journal article" date="2018" name="Nat. Ecol. Evol.">
        <title>Pezizomycetes genomes reveal the molecular basis of ectomycorrhizal truffle lifestyle.</title>
        <authorList>
            <person name="Murat C."/>
            <person name="Payen T."/>
            <person name="Noel B."/>
            <person name="Kuo A."/>
            <person name="Morin E."/>
            <person name="Chen J."/>
            <person name="Kohler A."/>
            <person name="Krizsan K."/>
            <person name="Balestrini R."/>
            <person name="Da Silva C."/>
            <person name="Montanini B."/>
            <person name="Hainaut M."/>
            <person name="Levati E."/>
            <person name="Barry K.W."/>
            <person name="Belfiori B."/>
            <person name="Cichocki N."/>
            <person name="Clum A."/>
            <person name="Dockter R.B."/>
            <person name="Fauchery L."/>
            <person name="Guy J."/>
            <person name="Iotti M."/>
            <person name="Le Tacon F."/>
            <person name="Lindquist E.A."/>
            <person name="Lipzen A."/>
            <person name="Malagnac F."/>
            <person name="Mello A."/>
            <person name="Molinier V."/>
            <person name="Miyauchi S."/>
            <person name="Poulain J."/>
            <person name="Riccioni C."/>
            <person name="Rubini A."/>
            <person name="Sitrit Y."/>
            <person name="Splivallo R."/>
            <person name="Traeger S."/>
            <person name="Wang M."/>
            <person name="Zifcakova L."/>
            <person name="Wipf D."/>
            <person name="Zambonelli A."/>
            <person name="Paolocci F."/>
            <person name="Nowrousian M."/>
            <person name="Ottonello S."/>
            <person name="Baldrian P."/>
            <person name="Spatafora J.W."/>
            <person name="Henrissat B."/>
            <person name="Nagy L.G."/>
            <person name="Aury J.M."/>
            <person name="Wincker P."/>
            <person name="Grigoriev I.V."/>
            <person name="Bonfante P."/>
            <person name="Martin F.M."/>
        </authorList>
    </citation>
    <scope>NUCLEOTIDE SEQUENCE [LARGE SCALE GENOMIC DNA]</scope>
    <source>
        <strain evidence="3 4">120613-1</strain>
    </source>
</reference>
<dbReference type="Proteomes" id="UP000276215">
    <property type="component" value="Unassembled WGS sequence"/>
</dbReference>
<keyword evidence="2" id="KW-0342">GTP-binding</keyword>
<keyword evidence="1" id="KW-0547">Nucleotide-binding</keyword>
<dbReference type="AlphaFoldDB" id="A0A3N4KC27"/>
<dbReference type="InterPro" id="IPR001806">
    <property type="entry name" value="Small_GTPase"/>
</dbReference>
<evidence type="ECO:0000256" key="2">
    <source>
        <dbReference type="ARBA" id="ARBA00023134"/>
    </source>
</evidence>
<evidence type="ECO:0000313" key="4">
    <source>
        <dbReference type="Proteomes" id="UP000276215"/>
    </source>
</evidence>
<accession>A0A3N4KC27</accession>
<dbReference type="Pfam" id="PF00071">
    <property type="entry name" value="Ras"/>
    <property type="match status" value="1"/>
</dbReference>
<dbReference type="GO" id="GO:0007165">
    <property type="term" value="P:signal transduction"/>
    <property type="evidence" value="ECO:0007669"/>
    <property type="project" value="InterPro"/>
</dbReference>
<evidence type="ECO:0000256" key="1">
    <source>
        <dbReference type="ARBA" id="ARBA00022741"/>
    </source>
</evidence>
<dbReference type="SMART" id="SM00174">
    <property type="entry name" value="RHO"/>
    <property type="match status" value="1"/>
</dbReference>
<sequence length="181" mass="19515">MTSATITTPPLTTPASQKKNLTILLLGSPSTGKTNLITRQTSNVFTAVHAPTLEEVYTTTLPSYPSTTLTILDLGGSDDLERLRSVFLGRGDIDAYIIVYAIDDVQSWRKVGEKWWGVVEHWNRSGGGKKGKVFVIGCKGDLIDEEGGHGFVEEGGIMCSALEGWGVAEAWEKVVKGCLGE</sequence>
<protein>
    <submittedName>
        <fullName evidence="3">P-loop containing nucleoside triphosphate hydrolase protein</fullName>
    </submittedName>
</protein>
<organism evidence="3 4">
    <name type="scientific">Choiromyces venosus 120613-1</name>
    <dbReference type="NCBI Taxonomy" id="1336337"/>
    <lineage>
        <taxon>Eukaryota</taxon>
        <taxon>Fungi</taxon>
        <taxon>Dikarya</taxon>
        <taxon>Ascomycota</taxon>
        <taxon>Pezizomycotina</taxon>
        <taxon>Pezizomycetes</taxon>
        <taxon>Pezizales</taxon>
        <taxon>Tuberaceae</taxon>
        <taxon>Choiromyces</taxon>
    </lineage>
</organism>
<proteinExistence type="predicted"/>
<name>A0A3N4KC27_9PEZI</name>
<dbReference type="GO" id="GO:0016020">
    <property type="term" value="C:membrane"/>
    <property type="evidence" value="ECO:0007669"/>
    <property type="project" value="InterPro"/>
</dbReference>
<dbReference type="GO" id="GO:0003924">
    <property type="term" value="F:GTPase activity"/>
    <property type="evidence" value="ECO:0007669"/>
    <property type="project" value="InterPro"/>
</dbReference>
<dbReference type="EMBL" id="ML120362">
    <property type="protein sequence ID" value="RPB03505.1"/>
    <property type="molecule type" value="Genomic_DNA"/>
</dbReference>
<evidence type="ECO:0000313" key="3">
    <source>
        <dbReference type="EMBL" id="RPB03505.1"/>
    </source>
</evidence>
<keyword evidence="4" id="KW-1185">Reference proteome</keyword>
<dbReference type="SMART" id="SM00173">
    <property type="entry name" value="RAS"/>
    <property type="match status" value="1"/>
</dbReference>
<dbReference type="GO" id="GO:0005525">
    <property type="term" value="F:GTP binding"/>
    <property type="evidence" value="ECO:0007669"/>
    <property type="project" value="UniProtKB-KW"/>
</dbReference>
<dbReference type="SMART" id="SM00175">
    <property type="entry name" value="RAB"/>
    <property type="match status" value="1"/>
</dbReference>
<dbReference type="SUPFAM" id="SSF52540">
    <property type="entry name" value="P-loop containing nucleoside triphosphate hydrolases"/>
    <property type="match status" value="1"/>
</dbReference>
<dbReference type="Gene3D" id="3.40.50.300">
    <property type="entry name" value="P-loop containing nucleotide triphosphate hydrolases"/>
    <property type="match status" value="1"/>
</dbReference>
<dbReference type="InterPro" id="IPR020849">
    <property type="entry name" value="Small_GTPase_Ras-type"/>
</dbReference>